<dbReference type="AlphaFoldDB" id="A0A8A1LTE8"/>
<evidence type="ECO:0000313" key="1">
    <source>
        <dbReference type="EMBL" id="QSS55684.1"/>
    </source>
</evidence>
<accession>A0A8A1LTE8</accession>
<protein>
    <submittedName>
        <fullName evidence="1">Uncharacterized protein</fullName>
    </submittedName>
</protein>
<sequence>MYHVGLQKHTPRKGTIHSWPLKKNLVDSLFLGHPPGCGLTCAHTPFSDSDCARRERGGERWPSWLACGEKLTRKRGLAQPMQVKRCPGWGGGIICFVLSLWMCPIHSFQPSRYLCVCA</sequence>
<reference evidence="1" key="1">
    <citation type="submission" date="2021-01" db="EMBL/GenBank/DDBJ databases">
        <title>Chromosome-level genome assembly of a human fungal pathogen reveals clustering of transcriptionally co-regulated genes.</title>
        <authorList>
            <person name="Voorhies M."/>
            <person name="Cohen S."/>
            <person name="Shea T.P."/>
            <person name="Petrus S."/>
            <person name="Munoz J.F."/>
            <person name="Poplawski S."/>
            <person name="Goldman W.E."/>
            <person name="Michael T."/>
            <person name="Cuomo C.A."/>
            <person name="Sil A."/>
            <person name="Beyhan S."/>
        </authorList>
    </citation>
    <scope>NUCLEOTIDE SEQUENCE</scope>
    <source>
        <strain evidence="1">H88</strain>
    </source>
</reference>
<dbReference type="Proteomes" id="UP000663419">
    <property type="component" value="Chromosome 4"/>
</dbReference>
<dbReference type="VEuPathDB" id="FungiDB:I7I53_03637"/>
<evidence type="ECO:0000313" key="2">
    <source>
        <dbReference type="Proteomes" id="UP000663419"/>
    </source>
</evidence>
<name>A0A8A1LTE8_AJEC8</name>
<gene>
    <name evidence="1" type="ORF">I7I53_03637</name>
</gene>
<proteinExistence type="predicted"/>
<dbReference type="EMBL" id="CP069105">
    <property type="protein sequence ID" value="QSS55684.1"/>
    <property type="molecule type" value="Genomic_DNA"/>
</dbReference>
<organism evidence="1 2">
    <name type="scientific">Ajellomyces capsulatus (strain H88)</name>
    <name type="common">Darling's disease fungus</name>
    <name type="synonym">Histoplasma capsulatum</name>
    <dbReference type="NCBI Taxonomy" id="544711"/>
    <lineage>
        <taxon>Eukaryota</taxon>
        <taxon>Fungi</taxon>
        <taxon>Dikarya</taxon>
        <taxon>Ascomycota</taxon>
        <taxon>Pezizomycotina</taxon>
        <taxon>Eurotiomycetes</taxon>
        <taxon>Eurotiomycetidae</taxon>
        <taxon>Onygenales</taxon>
        <taxon>Ajellomycetaceae</taxon>
        <taxon>Histoplasma</taxon>
    </lineage>
</organism>